<dbReference type="AlphaFoldDB" id="A0A1X0N6G4"/>
<proteinExistence type="predicted"/>
<name>A0A1X0N6G4_9PSED</name>
<gene>
    <name evidence="1" type="ORF">BZK31_12040</name>
</gene>
<accession>A0A1X0N6G4</accession>
<evidence type="ECO:0000313" key="1">
    <source>
        <dbReference type="EMBL" id="ORC59084.1"/>
    </source>
</evidence>
<evidence type="ECO:0000313" key="2">
    <source>
        <dbReference type="Proteomes" id="UP000192815"/>
    </source>
</evidence>
<protein>
    <submittedName>
        <fullName evidence="1">Uncharacterized protein</fullName>
    </submittedName>
</protein>
<comment type="caution">
    <text evidence="1">The sequence shown here is derived from an EMBL/GenBank/DDBJ whole genome shotgun (WGS) entry which is preliminary data.</text>
</comment>
<keyword evidence="2" id="KW-1185">Reference proteome</keyword>
<organism evidence="1 2">
    <name type="scientific">Pseudomonas floridensis</name>
    <dbReference type="NCBI Taxonomy" id="1958950"/>
    <lineage>
        <taxon>Bacteria</taxon>
        <taxon>Pseudomonadati</taxon>
        <taxon>Pseudomonadota</taxon>
        <taxon>Gammaproteobacteria</taxon>
        <taxon>Pseudomonadales</taxon>
        <taxon>Pseudomonadaceae</taxon>
        <taxon>Pseudomonas</taxon>
    </lineage>
</organism>
<sequence length="70" mass="7824">MQVFSALRYNDVFQFHTFCIKTLFNGGLAIPHQLGDQIGRLPIILASRFCRVEAERIAAFTPASQLGEVV</sequence>
<dbReference type="Proteomes" id="UP000192815">
    <property type="component" value="Unassembled WGS sequence"/>
</dbReference>
<dbReference type="EMBL" id="MUIO01000040">
    <property type="protein sequence ID" value="ORC59084.1"/>
    <property type="molecule type" value="Genomic_DNA"/>
</dbReference>
<reference evidence="2" key="1">
    <citation type="submission" date="2017-02" db="EMBL/GenBank/DDBJ databases">
        <title>Pseudomonas floridae sp. nov., a novel pathogenic bacterial species isolated from tomato.</title>
        <authorList>
            <person name="Timilsina S."/>
            <person name="Vallad G.E."/>
            <person name="Jones J.B."/>
        </authorList>
    </citation>
    <scope>NUCLEOTIDE SEQUENCE [LARGE SCALE GENOMIC DNA]</scope>
    <source>
        <strain evidence="2">GEV388</strain>
    </source>
</reference>